<dbReference type="GO" id="GO:0016114">
    <property type="term" value="P:terpenoid biosynthetic process"/>
    <property type="evidence" value="ECO:0007669"/>
    <property type="project" value="InterPro"/>
</dbReference>
<comment type="similarity">
    <text evidence="10">Belongs to the IspG family.</text>
</comment>
<evidence type="ECO:0000256" key="6">
    <source>
        <dbReference type="ARBA" id="ARBA00023014"/>
    </source>
</evidence>
<evidence type="ECO:0000256" key="3">
    <source>
        <dbReference type="ARBA" id="ARBA00022723"/>
    </source>
</evidence>
<dbReference type="EMBL" id="HBIU01013785">
    <property type="protein sequence ID" value="CAE0627680.1"/>
    <property type="molecule type" value="Transcribed_RNA"/>
</dbReference>
<dbReference type="Gene3D" id="3.20.20.20">
    <property type="entry name" value="Dihydropteroate synthase-like"/>
    <property type="match status" value="1"/>
</dbReference>
<protein>
    <recommendedName>
        <fullName evidence="12">4-hydroxy-3-methylbut-2-en-1-yl diphosphate synthase (ferredoxin), chloroplastic</fullName>
        <ecNumber evidence="11">1.17.7.1</ecNumber>
    </recommendedName>
    <alternativeName>
        <fullName evidence="13">1-hydroxy-2-methyl-2-(E)-butenyl 4-diphosphate synthase</fullName>
    </alternativeName>
</protein>
<evidence type="ECO:0000256" key="11">
    <source>
        <dbReference type="ARBA" id="ARBA00067018"/>
    </source>
</evidence>
<dbReference type="Pfam" id="PF04551">
    <property type="entry name" value="GcpE"/>
    <property type="match status" value="1"/>
</dbReference>
<evidence type="ECO:0000259" key="15">
    <source>
        <dbReference type="Pfam" id="PF04551"/>
    </source>
</evidence>
<dbReference type="GO" id="GO:0051539">
    <property type="term" value="F:4 iron, 4 sulfur cluster binding"/>
    <property type="evidence" value="ECO:0007669"/>
    <property type="project" value="UniProtKB-KW"/>
</dbReference>
<feature type="domain" description="IspG TIM-barrel" evidence="15">
    <location>
        <begin position="62"/>
        <end position="334"/>
    </location>
</feature>
<dbReference type="Pfam" id="PF26540">
    <property type="entry name" value="GcpE_C"/>
    <property type="match status" value="1"/>
</dbReference>
<dbReference type="InterPro" id="IPR017178">
    <property type="entry name" value="IspG_atypical"/>
</dbReference>
<proteinExistence type="inferred from homology"/>
<evidence type="ECO:0000256" key="2">
    <source>
        <dbReference type="ARBA" id="ARBA00022485"/>
    </source>
</evidence>
<dbReference type="GO" id="GO:0005506">
    <property type="term" value="F:iron ion binding"/>
    <property type="evidence" value="ECO:0007669"/>
    <property type="project" value="InterPro"/>
</dbReference>
<feature type="signal peptide" evidence="14">
    <location>
        <begin position="1"/>
        <end position="22"/>
    </location>
</feature>
<evidence type="ECO:0000256" key="9">
    <source>
        <dbReference type="ARBA" id="ARBA00060620"/>
    </source>
</evidence>
<dbReference type="FunFam" id="3.20.20.20:FF:000005">
    <property type="entry name" value="4-hydroxy-3-methylbut-2-en-1-yl diphosphate synthase (flavodoxin)"/>
    <property type="match status" value="1"/>
</dbReference>
<dbReference type="InterPro" id="IPR058579">
    <property type="entry name" value="IspG_C"/>
</dbReference>
<evidence type="ECO:0000256" key="4">
    <source>
        <dbReference type="ARBA" id="ARBA00023002"/>
    </source>
</evidence>
<comment type="catalytic activity">
    <reaction evidence="8">
        <text>(2E)-4-hydroxy-3-methylbut-2-enyl diphosphate + 2 oxidized [2Fe-2S]-[ferredoxin] + H2O = 2-C-methyl-D-erythritol 2,4-cyclic diphosphate + 2 reduced [2Fe-2S]-[ferredoxin] + H(+)</text>
        <dbReference type="Rhea" id="RHEA:26119"/>
        <dbReference type="Rhea" id="RHEA-COMP:10000"/>
        <dbReference type="Rhea" id="RHEA-COMP:10001"/>
        <dbReference type="ChEBI" id="CHEBI:15377"/>
        <dbReference type="ChEBI" id="CHEBI:15378"/>
        <dbReference type="ChEBI" id="CHEBI:33737"/>
        <dbReference type="ChEBI" id="CHEBI:33738"/>
        <dbReference type="ChEBI" id="CHEBI:58483"/>
        <dbReference type="ChEBI" id="CHEBI:128753"/>
        <dbReference type="EC" id="1.17.7.1"/>
    </reaction>
</comment>
<keyword evidence="4" id="KW-0560">Oxidoreductase</keyword>
<dbReference type="InterPro" id="IPR045854">
    <property type="entry name" value="NO2/SO3_Rdtase_4Fe4S_sf"/>
</dbReference>
<dbReference type="InterPro" id="IPR058578">
    <property type="entry name" value="IspG_TIM"/>
</dbReference>
<keyword evidence="5" id="KW-0408">Iron</keyword>
<dbReference type="EC" id="1.17.7.1" evidence="11"/>
<evidence type="ECO:0000259" key="16">
    <source>
        <dbReference type="Pfam" id="PF26540"/>
    </source>
</evidence>
<dbReference type="PANTHER" id="PTHR30454">
    <property type="entry name" value="4-HYDROXY-3-METHYLBUT-2-EN-1-YL DIPHOSPHATE SYNTHASE"/>
    <property type="match status" value="1"/>
</dbReference>
<organism evidence="17">
    <name type="scientific">Heterosigma akashiwo</name>
    <name type="common">Chromophytic alga</name>
    <name type="synonym">Heterosigma carterae</name>
    <dbReference type="NCBI Taxonomy" id="2829"/>
    <lineage>
        <taxon>Eukaryota</taxon>
        <taxon>Sar</taxon>
        <taxon>Stramenopiles</taxon>
        <taxon>Ochrophyta</taxon>
        <taxon>Raphidophyceae</taxon>
        <taxon>Chattonellales</taxon>
        <taxon>Chattonellaceae</taxon>
        <taxon>Heterosigma</taxon>
    </lineage>
</organism>
<reference evidence="17" key="1">
    <citation type="submission" date="2021-01" db="EMBL/GenBank/DDBJ databases">
        <authorList>
            <person name="Corre E."/>
            <person name="Pelletier E."/>
            <person name="Niang G."/>
            <person name="Scheremetjew M."/>
            <person name="Finn R."/>
            <person name="Kale V."/>
            <person name="Holt S."/>
            <person name="Cochrane G."/>
            <person name="Meng A."/>
            <person name="Brown T."/>
            <person name="Cohen L."/>
        </authorList>
    </citation>
    <scope>NUCLEOTIDE SEQUENCE</scope>
    <source>
        <strain evidence="17">CCMP3107</strain>
    </source>
</reference>
<dbReference type="AlphaFoldDB" id="A0A7S3UZY5"/>
<dbReference type="GO" id="GO:0019288">
    <property type="term" value="P:isopentenyl diphosphate biosynthetic process, methylerythritol 4-phosphate pathway"/>
    <property type="evidence" value="ECO:0007669"/>
    <property type="project" value="TreeGrafter"/>
</dbReference>
<evidence type="ECO:0000313" key="17">
    <source>
        <dbReference type="EMBL" id="CAE0627680.1"/>
    </source>
</evidence>
<evidence type="ECO:0000256" key="7">
    <source>
        <dbReference type="ARBA" id="ARBA00023229"/>
    </source>
</evidence>
<dbReference type="SUPFAM" id="SSF56014">
    <property type="entry name" value="Nitrite and sulphite reductase 4Fe-4S domain-like"/>
    <property type="match status" value="1"/>
</dbReference>
<evidence type="ECO:0000256" key="8">
    <source>
        <dbReference type="ARBA" id="ARBA00051119"/>
    </source>
</evidence>
<keyword evidence="2" id="KW-0004">4Fe-4S</keyword>
<feature type="chain" id="PRO_5030977834" description="4-hydroxy-3-methylbut-2-en-1-yl diphosphate synthase (ferredoxin), chloroplastic" evidence="14">
    <location>
        <begin position="23"/>
        <end position="723"/>
    </location>
</feature>
<dbReference type="PIRSF" id="PIRSF037336">
    <property type="entry name" value="IspG_like"/>
    <property type="match status" value="1"/>
</dbReference>
<dbReference type="FunFam" id="3.30.413.10:FF:000006">
    <property type="entry name" value="4-hydroxy-3-methylbut-2-en-1-yl diphosphate synthase (flavodoxin)"/>
    <property type="match status" value="1"/>
</dbReference>
<dbReference type="InterPro" id="IPR004588">
    <property type="entry name" value="IspG_bac-typ"/>
</dbReference>
<accession>A0A7S3UZY5</accession>
<evidence type="ECO:0000256" key="10">
    <source>
        <dbReference type="ARBA" id="ARBA00061554"/>
    </source>
</evidence>
<dbReference type="GO" id="GO:0009507">
    <property type="term" value="C:chloroplast"/>
    <property type="evidence" value="ECO:0007669"/>
    <property type="project" value="TreeGrafter"/>
</dbReference>
<keyword evidence="7" id="KW-0414">Isoprene biosynthesis</keyword>
<gene>
    <name evidence="17" type="ORF">HAKA00212_LOCUS6358</name>
</gene>
<keyword evidence="14" id="KW-0732">Signal</keyword>
<comment type="cofactor">
    <cofactor evidence="1">
        <name>[4Fe-4S] cluster</name>
        <dbReference type="ChEBI" id="CHEBI:49883"/>
    </cofactor>
</comment>
<dbReference type="InterPro" id="IPR011005">
    <property type="entry name" value="Dihydropteroate_synth-like_sf"/>
</dbReference>
<dbReference type="GO" id="GO:0046429">
    <property type="term" value="F:4-hydroxy-3-methylbut-2-en-1-yl diphosphate synthase activity (ferredoxin)"/>
    <property type="evidence" value="ECO:0007669"/>
    <property type="project" value="UniProtKB-EC"/>
</dbReference>
<name>A0A7S3UZY5_HETAK</name>
<evidence type="ECO:0000256" key="12">
    <source>
        <dbReference type="ARBA" id="ARBA00072132"/>
    </source>
</evidence>
<dbReference type="NCBIfam" id="TIGR00612">
    <property type="entry name" value="ispG_gcpE"/>
    <property type="match status" value="1"/>
</dbReference>
<evidence type="ECO:0000256" key="14">
    <source>
        <dbReference type="SAM" id="SignalP"/>
    </source>
</evidence>
<dbReference type="HAMAP" id="MF_00159">
    <property type="entry name" value="IspG"/>
    <property type="match status" value="1"/>
</dbReference>
<keyword evidence="3" id="KW-0479">Metal-binding</keyword>
<feature type="domain" description="IspG C-terminal" evidence="16">
    <location>
        <begin position="619"/>
        <end position="708"/>
    </location>
</feature>
<sequence length="723" mass="78125">MIYSPMMYALILALLSGVVVNAFTMQAKSSLRMASDLYIPESARGPVTGYCDDVTRAIRRTTRTVTAGPVKIGSEHPIALQTMTTTDTRDVLGTVDQVMRCADAGADLVRITVQGRKEAEACMKIREELFKRNYNTPLVADIHFQPKVAMMVADAFEKIRVNPGNFADGAKKFTDDVFDTEDEFLAGLDDIEEMLTPLVLKCKELNRAMRIGTNHGSLSARIMSWYGDSPRGMVESALEFANICRKNDYHNFLFSMKASNPLVMVQGYRLLASELYRLGGDWNYPLHLGVTEAGEGEDGRMKSAIGIGTLLADGLGDTIRVSLTEDPEFELEPCRLLAETGKKATLFIPGMDAVPKFEETGRSFTDFSRRQGDLPVQREEDQAEMRYLLHRDGSVLTAVTVAQLQQPDQLYRDLGCKTAVGMPFKDIATSDSLYLAEVPAADDAAARTTLRRLQEAGVGVVAPAAALAAAPVPNAVAVVSLEEAAQGPVALPEGAARWAVAVTGVEDDAAFGVLKALADPPAMALLKVPGDVSRLHAARRVFEQLHRTQNNVPVIHHLAFGEVSNDELIIGSGIGAGALLVDGLGDGVLVEAPHVGTNQLRLQSFGLLQGSRMRNTKTEYVSCPSCGRTLFDLQEVTQTIQEATGHLPGVSIAVMGCIVNGVGEMADADFGYVGGAPGKVDLYVGKEMVQKGIPNEEACEALVELIKKHDRWVEKPVEEEVAA</sequence>
<evidence type="ECO:0000256" key="13">
    <source>
        <dbReference type="ARBA" id="ARBA00083306"/>
    </source>
</evidence>
<dbReference type="Gene3D" id="3.30.413.10">
    <property type="entry name" value="Sulfite Reductase Hemoprotein, domain 1"/>
    <property type="match status" value="1"/>
</dbReference>
<evidence type="ECO:0000256" key="5">
    <source>
        <dbReference type="ARBA" id="ARBA00023004"/>
    </source>
</evidence>
<evidence type="ECO:0000256" key="1">
    <source>
        <dbReference type="ARBA" id="ARBA00001966"/>
    </source>
</evidence>
<dbReference type="PANTHER" id="PTHR30454:SF0">
    <property type="entry name" value="4-HYDROXY-3-METHYLBUT-2-EN-1-YL DIPHOSPHATE SYNTHASE (FERREDOXIN), CHLOROPLASTIC"/>
    <property type="match status" value="1"/>
</dbReference>
<comment type="pathway">
    <text evidence="9">Isoprenoid biosynthesis; isopentenyl diphosphate biosynthesis via DXP pathway; isopentenyl diphosphate from 1-deoxy-D-xylulose 5-phosphate: step 5/6.</text>
</comment>
<keyword evidence="6" id="KW-0411">Iron-sulfur</keyword>